<organism evidence="1">
    <name type="scientific">Rhizophora mucronata</name>
    <name type="common">Asiatic mangrove</name>
    <dbReference type="NCBI Taxonomy" id="61149"/>
    <lineage>
        <taxon>Eukaryota</taxon>
        <taxon>Viridiplantae</taxon>
        <taxon>Streptophyta</taxon>
        <taxon>Embryophyta</taxon>
        <taxon>Tracheophyta</taxon>
        <taxon>Spermatophyta</taxon>
        <taxon>Magnoliopsida</taxon>
        <taxon>eudicotyledons</taxon>
        <taxon>Gunneridae</taxon>
        <taxon>Pentapetalae</taxon>
        <taxon>rosids</taxon>
        <taxon>fabids</taxon>
        <taxon>Malpighiales</taxon>
        <taxon>Rhizophoraceae</taxon>
        <taxon>Rhizophora</taxon>
    </lineage>
</organism>
<reference evidence="1" key="1">
    <citation type="submission" date="2018-02" db="EMBL/GenBank/DDBJ databases">
        <title>Rhizophora mucronata_Transcriptome.</title>
        <authorList>
            <person name="Meera S.P."/>
            <person name="Sreeshan A."/>
            <person name="Augustine A."/>
        </authorList>
    </citation>
    <scope>NUCLEOTIDE SEQUENCE</scope>
    <source>
        <tissue evidence="1">Leaf</tissue>
    </source>
</reference>
<dbReference type="AlphaFoldDB" id="A0A2P2QXI4"/>
<evidence type="ECO:0000313" key="1">
    <source>
        <dbReference type="EMBL" id="MBX71693.1"/>
    </source>
</evidence>
<accession>A0A2P2QXI4</accession>
<name>A0A2P2QXI4_RHIMU</name>
<dbReference type="EMBL" id="GGEC01091209">
    <property type="protein sequence ID" value="MBX71693.1"/>
    <property type="molecule type" value="Transcribed_RNA"/>
</dbReference>
<sequence>MHSSNRTRIWHTAIPKKDVIQNSKIKASKSFKVL</sequence>
<protein>
    <submittedName>
        <fullName evidence="1">Uncharacterized protein</fullName>
    </submittedName>
</protein>
<proteinExistence type="predicted"/>